<gene>
    <name evidence="1" type="ORF">Osc7112_6223</name>
</gene>
<evidence type="ECO:0000313" key="2">
    <source>
        <dbReference type="Proteomes" id="UP000010478"/>
    </source>
</evidence>
<dbReference type="KEGG" id="oni:Osc7112_6223"/>
<sequence>MTKDKKVMNELKNLIYTQLKKKYNKCLWPKSNCTEDCINAHSIQNGQILDQLASKDHVVMAVPKQNLNTGPEIEFKQVGRNQATTFTGLCQKHDSELFRPIDINEFDVSNQQQKFLLAYRSVLRELHTRIKVAIELNTFYQGCVERGKCDPNNLNDPIRMGANIKKELASDFYKYKQVYDKIYNSNSFTKIEHECIRIERNCPLAVSSLFDPIESSSGQKRLEPKFIVLNVFPQKKDTIILLSYLRDHQQALKPHANKIITATGEDQLYLLSETILRYCENFVISPEHFNLFSQQKIDAIKNFFLATLTQIDLDHNDQNLMLF</sequence>
<dbReference type="EMBL" id="CP003614">
    <property type="protein sequence ID" value="AFZ10402.1"/>
    <property type="molecule type" value="Genomic_DNA"/>
</dbReference>
<keyword evidence="2" id="KW-1185">Reference proteome</keyword>
<proteinExistence type="predicted"/>
<evidence type="ECO:0000313" key="1">
    <source>
        <dbReference type="EMBL" id="AFZ10402.1"/>
    </source>
</evidence>
<dbReference type="STRING" id="179408.Osc7112_6223"/>
<protein>
    <submittedName>
        <fullName evidence="1">Uncharacterized protein</fullName>
    </submittedName>
</protein>
<dbReference type="AlphaFoldDB" id="K9VSB8"/>
<organism evidence="1 2">
    <name type="scientific">Phormidium nigroviride PCC 7112</name>
    <dbReference type="NCBI Taxonomy" id="179408"/>
    <lineage>
        <taxon>Bacteria</taxon>
        <taxon>Bacillati</taxon>
        <taxon>Cyanobacteriota</taxon>
        <taxon>Cyanophyceae</taxon>
        <taxon>Oscillatoriophycideae</taxon>
        <taxon>Oscillatoriales</taxon>
        <taxon>Oscillatoriaceae</taxon>
        <taxon>Phormidium</taxon>
    </lineage>
</organism>
<dbReference type="Proteomes" id="UP000010478">
    <property type="component" value="Chromosome"/>
</dbReference>
<accession>K9VSB8</accession>
<dbReference type="RefSeq" id="WP_015179598.1">
    <property type="nucleotide sequence ID" value="NC_019729.1"/>
</dbReference>
<dbReference type="HOGENOM" id="CLU_050219_1_0_3"/>
<name>K9VSB8_9CYAN</name>
<dbReference type="OrthoDB" id="583051at2"/>
<reference evidence="1 2" key="1">
    <citation type="submission" date="2012-05" db="EMBL/GenBank/DDBJ databases">
        <title>Finished chromosome of genome of Oscillatoria sp. PCC 7112.</title>
        <authorList>
            <consortium name="US DOE Joint Genome Institute"/>
            <person name="Gugger M."/>
            <person name="Coursin T."/>
            <person name="Rippka R."/>
            <person name="Tandeau De Marsac N."/>
            <person name="Huntemann M."/>
            <person name="Wei C.-L."/>
            <person name="Han J."/>
            <person name="Detter J.C."/>
            <person name="Han C."/>
            <person name="Tapia R."/>
            <person name="Davenport K."/>
            <person name="Daligault H."/>
            <person name="Erkkila T."/>
            <person name="Gu W."/>
            <person name="Munk A.C.C."/>
            <person name="Teshima H."/>
            <person name="Xu Y."/>
            <person name="Chain P."/>
            <person name="Chen A."/>
            <person name="Krypides N."/>
            <person name="Mavromatis K."/>
            <person name="Markowitz V."/>
            <person name="Szeto E."/>
            <person name="Ivanova N."/>
            <person name="Mikhailova N."/>
            <person name="Ovchinnikova G."/>
            <person name="Pagani I."/>
            <person name="Pati A."/>
            <person name="Goodwin L."/>
            <person name="Peters L."/>
            <person name="Pitluck S."/>
            <person name="Woyke T."/>
            <person name="Kerfeld C."/>
        </authorList>
    </citation>
    <scope>NUCLEOTIDE SEQUENCE [LARGE SCALE GENOMIC DNA]</scope>
    <source>
        <strain evidence="1 2">PCC 7112</strain>
    </source>
</reference>
<dbReference type="eggNOG" id="COG3012">
    <property type="taxonomic scope" value="Bacteria"/>
</dbReference>